<feature type="region of interest" description="Disordered" evidence="2">
    <location>
        <begin position="1"/>
        <end position="39"/>
    </location>
</feature>
<keyword evidence="1" id="KW-0436">Ligase</keyword>
<dbReference type="InterPro" id="IPR012308">
    <property type="entry name" value="DNA_ligase_ATP-dep_N"/>
</dbReference>
<sequence length="105" mass="11805">MMQPTPAPSSAPGSPSREIANEDVTEPQESMTYPAPPQNVGSAPFAVLAGLFDKLQSERKPERRRKLLDAWFTHWREEKGYDLYPVLRLILPQACTPVLTIETIQ</sequence>
<organism evidence="4 5">
    <name type="scientific">Hohenbuehelia grisea</name>
    <dbReference type="NCBI Taxonomy" id="104357"/>
    <lineage>
        <taxon>Eukaryota</taxon>
        <taxon>Fungi</taxon>
        <taxon>Dikarya</taxon>
        <taxon>Basidiomycota</taxon>
        <taxon>Agaricomycotina</taxon>
        <taxon>Agaricomycetes</taxon>
        <taxon>Agaricomycetidae</taxon>
        <taxon>Agaricales</taxon>
        <taxon>Pleurotineae</taxon>
        <taxon>Pleurotaceae</taxon>
        <taxon>Hohenbuehelia</taxon>
    </lineage>
</organism>
<evidence type="ECO:0000256" key="2">
    <source>
        <dbReference type="SAM" id="MobiDB-lite"/>
    </source>
</evidence>
<feature type="domain" description="DNA ligase ATP-dependent N-terminal" evidence="3">
    <location>
        <begin position="44"/>
        <end position="94"/>
    </location>
</feature>
<protein>
    <recommendedName>
        <fullName evidence="3">DNA ligase ATP-dependent N-terminal domain-containing protein</fullName>
    </recommendedName>
</protein>
<dbReference type="InterPro" id="IPR036599">
    <property type="entry name" value="DNA_ligase_N_sf"/>
</dbReference>
<dbReference type="Pfam" id="PF04675">
    <property type="entry name" value="DNA_ligase_A_N"/>
    <property type="match status" value="1"/>
</dbReference>
<reference evidence="5" key="1">
    <citation type="submission" date="2024-06" db="EMBL/GenBank/DDBJ databases">
        <title>Multi-omics analyses provide insights into the biosynthesis of the anticancer antibiotic pleurotin in Hohenbuehelia grisea.</title>
        <authorList>
            <person name="Weaver J.A."/>
            <person name="Alberti F."/>
        </authorList>
    </citation>
    <scope>NUCLEOTIDE SEQUENCE [LARGE SCALE GENOMIC DNA]</scope>
    <source>
        <strain evidence="5">T-177</strain>
    </source>
</reference>
<evidence type="ECO:0000313" key="4">
    <source>
        <dbReference type="EMBL" id="KAL0953631.1"/>
    </source>
</evidence>
<evidence type="ECO:0000256" key="1">
    <source>
        <dbReference type="ARBA" id="ARBA00022598"/>
    </source>
</evidence>
<evidence type="ECO:0000259" key="3">
    <source>
        <dbReference type="Pfam" id="PF04675"/>
    </source>
</evidence>
<comment type="caution">
    <text evidence="4">The sequence shown here is derived from an EMBL/GenBank/DDBJ whole genome shotgun (WGS) entry which is preliminary data.</text>
</comment>
<keyword evidence="5" id="KW-1185">Reference proteome</keyword>
<evidence type="ECO:0000313" key="5">
    <source>
        <dbReference type="Proteomes" id="UP001556367"/>
    </source>
</evidence>
<dbReference type="EMBL" id="JASNQZ010000008">
    <property type="protein sequence ID" value="KAL0953631.1"/>
    <property type="molecule type" value="Genomic_DNA"/>
</dbReference>
<accession>A0ABR3JDK4</accession>
<dbReference type="Proteomes" id="UP001556367">
    <property type="component" value="Unassembled WGS sequence"/>
</dbReference>
<name>A0ABR3JDK4_9AGAR</name>
<dbReference type="Gene3D" id="1.10.3260.10">
    <property type="entry name" value="DNA ligase, ATP-dependent, N-terminal domain"/>
    <property type="match status" value="1"/>
</dbReference>
<proteinExistence type="predicted"/>
<gene>
    <name evidence="4" type="ORF">HGRIS_004836</name>
</gene>